<name>A0A9P6GJP6_9PLEO</name>
<dbReference type="Proteomes" id="UP000756921">
    <property type="component" value="Unassembled WGS sequence"/>
</dbReference>
<evidence type="ECO:0000313" key="1">
    <source>
        <dbReference type="EMBL" id="KAF9736333.1"/>
    </source>
</evidence>
<sequence length="435" mass="49963">MPLDLASLDATIAARRAEFAARAERSGRKDVFPFLELPRELRDQIYNYAFHIPDDRADRALRIERRHLKYFRPSAASILLVLHHEYFLLNRQIAREALELLFKNHIVYLSCGPYVLKQLLSRVEATGGPGKQWLRRIKRIELDWVTFPNLRIYPPERTEGKDKWYWEHDTHEVDVDYIRAAQYSGHYDEHDYEGGYYDDNFYEAEDASLYPTWPGRSTAAAAANPNDPFGFSTHYPFADPPTATANANATATDIDTKLELLVSLEVTPLFDYLASPTFALNSITLPLYFLSRASQNHRAVSRPGYTLPLKIRYWVRNCIHALLMLRDSASLREVRVKYIPWDVWASMEPADDLARMVERGVWFRDSEAGSREREGEGEAFRAVWAGLAERGACAGEARMGLVALVRLVKWEFDLNKRVGDELEVVFTKGSEPCAH</sequence>
<protein>
    <submittedName>
        <fullName evidence="1">Uncharacterized protein</fullName>
    </submittedName>
</protein>
<proteinExistence type="predicted"/>
<organism evidence="1 2">
    <name type="scientific">Paraphaeosphaeria minitans</name>
    <dbReference type="NCBI Taxonomy" id="565426"/>
    <lineage>
        <taxon>Eukaryota</taxon>
        <taxon>Fungi</taxon>
        <taxon>Dikarya</taxon>
        <taxon>Ascomycota</taxon>
        <taxon>Pezizomycotina</taxon>
        <taxon>Dothideomycetes</taxon>
        <taxon>Pleosporomycetidae</taxon>
        <taxon>Pleosporales</taxon>
        <taxon>Massarineae</taxon>
        <taxon>Didymosphaeriaceae</taxon>
        <taxon>Paraphaeosphaeria</taxon>
    </lineage>
</organism>
<dbReference type="AlphaFoldDB" id="A0A9P6GJP6"/>
<comment type="caution">
    <text evidence="1">The sequence shown here is derived from an EMBL/GenBank/DDBJ whole genome shotgun (WGS) entry which is preliminary data.</text>
</comment>
<accession>A0A9P6GJP6</accession>
<keyword evidence="2" id="KW-1185">Reference proteome</keyword>
<reference evidence="1" key="1">
    <citation type="journal article" date="2020" name="Mol. Plant Microbe Interact.">
        <title>Genome Sequence of the Biocontrol Agent Coniothyrium minitans strain Conio (IMI 134523).</title>
        <authorList>
            <person name="Patel D."/>
            <person name="Shittu T.A."/>
            <person name="Baroncelli R."/>
            <person name="Muthumeenakshi S."/>
            <person name="Osborne T.H."/>
            <person name="Janganan T.K."/>
            <person name="Sreenivasaprasad S."/>
        </authorList>
    </citation>
    <scope>NUCLEOTIDE SEQUENCE</scope>
    <source>
        <strain evidence="1">Conio</strain>
    </source>
</reference>
<dbReference type="PANTHER" id="PTHR42085:SF2">
    <property type="entry name" value="F-BOX DOMAIN-CONTAINING PROTEIN"/>
    <property type="match status" value="1"/>
</dbReference>
<dbReference type="EMBL" id="WJXW01000005">
    <property type="protein sequence ID" value="KAF9736333.1"/>
    <property type="molecule type" value="Genomic_DNA"/>
</dbReference>
<gene>
    <name evidence="1" type="ORF">PMIN01_06249</name>
</gene>
<dbReference type="OrthoDB" id="62952at2759"/>
<dbReference type="PANTHER" id="PTHR42085">
    <property type="entry name" value="F-BOX DOMAIN-CONTAINING PROTEIN"/>
    <property type="match status" value="1"/>
</dbReference>
<dbReference type="InterPro" id="IPR038883">
    <property type="entry name" value="AN11006-like"/>
</dbReference>
<evidence type="ECO:0000313" key="2">
    <source>
        <dbReference type="Proteomes" id="UP000756921"/>
    </source>
</evidence>